<accession>A0ABW0JR93</accession>
<dbReference type="Proteomes" id="UP001596018">
    <property type="component" value="Unassembled WGS sequence"/>
</dbReference>
<keyword evidence="4" id="KW-1185">Reference proteome</keyword>
<evidence type="ECO:0000313" key="4">
    <source>
        <dbReference type="Proteomes" id="UP001596018"/>
    </source>
</evidence>
<evidence type="ECO:0000256" key="1">
    <source>
        <dbReference type="SAM" id="Coils"/>
    </source>
</evidence>
<feature type="transmembrane region" description="Helical" evidence="2">
    <location>
        <begin position="21"/>
        <end position="42"/>
    </location>
</feature>
<keyword evidence="2" id="KW-0812">Transmembrane</keyword>
<organism evidence="3 4">
    <name type="scientific">Rhodanobacter ginsenosidimutans</name>
    <dbReference type="NCBI Taxonomy" id="490571"/>
    <lineage>
        <taxon>Bacteria</taxon>
        <taxon>Pseudomonadati</taxon>
        <taxon>Pseudomonadota</taxon>
        <taxon>Gammaproteobacteria</taxon>
        <taxon>Lysobacterales</taxon>
        <taxon>Rhodanobacteraceae</taxon>
        <taxon>Rhodanobacter</taxon>
    </lineage>
</organism>
<feature type="coiled-coil region" evidence="1">
    <location>
        <begin position="56"/>
        <end position="83"/>
    </location>
</feature>
<comment type="caution">
    <text evidence="3">The sequence shown here is derived from an EMBL/GenBank/DDBJ whole genome shotgun (WGS) entry which is preliminary data.</text>
</comment>
<dbReference type="Pfam" id="PF20567">
    <property type="entry name" value="DUF6776"/>
    <property type="match status" value="1"/>
</dbReference>
<evidence type="ECO:0000256" key="2">
    <source>
        <dbReference type="SAM" id="Phobius"/>
    </source>
</evidence>
<dbReference type="RefSeq" id="WP_377337781.1">
    <property type="nucleotide sequence ID" value="NZ_JALBWS010000015.1"/>
</dbReference>
<keyword evidence="1" id="KW-0175">Coiled coil</keyword>
<name>A0ABW0JR93_9GAMM</name>
<sequence>MASRPPPRFVVRPHSERRYRGFWLGLAWLGSVVLTVALVAWLTSHDAPASVDHRQQRALNAQIEQLKQQVANLESAARVNEVATRSLRNTLTQRETELSSLRADLGFYSRLIGGEGQRTGLQVQGVRLRPIAGSHGWDIGLSLSQNTRRGSDISGAVTVSVEGLRGDKVTRLDWATLGDADQKAGIPFKFQYFQQLRGTLVLPADFRPTRLRLHIQPEGQPAIVRSVAWSDALSGNINTVLGDNDAQP</sequence>
<reference evidence="4" key="1">
    <citation type="journal article" date="2019" name="Int. J. Syst. Evol. Microbiol.">
        <title>The Global Catalogue of Microorganisms (GCM) 10K type strain sequencing project: providing services to taxonomists for standard genome sequencing and annotation.</title>
        <authorList>
            <consortium name="The Broad Institute Genomics Platform"/>
            <consortium name="The Broad Institute Genome Sequencing Center for Infectious Disease"/>
            <person name="Wu L."/>
            <person name="Ma J."/>
        </authorList>
    </citation>
    <scope>NUCLEOTIDE SEQUENCE [LARGE SCALE GENOMIC DNA]</scope>
    <source>
        <strain evidence="4">KACC 12822</strain>
    </source>
</reference>
<keyword evidence="2" id="KW-0472">Membrane</keyword>
<protein>
    <submittedName>
        <fullName evidence="3">DUF6776 family protein</fullName>
    </submittedName>
</protein>
<evidence type="ECO:0000313" key="3">
    <source>
        <dbReference type="EMBL" id="MFC5438607.1"/>
    </source>
</evidence>
<gene>
    <name evidence="3" type="ORF">ACFPK0_01120</name>
</gene>
<proteinExistence type="predicted"/>
<dbReference type="InterPro" id="IPR046703">
    <property type="entry name" value="DUF6776"/>
</dbReference>
<keyword evidence="2" id="KW-1133">Transmembrane helix</keyword>
<dbReference type="EMBL" id="JBHSMM010000001">
    <property type="protein sequence ID" value="MFC5438607.1"/>
    <property type="molecule type" value="Genomic_DNA"/>
</dbReference>